<dbReference type="Pfam" id="PF00378">
    <property type="entry name" value="ECH_1"/>
    <property type="match status" value="1"/>
</dbReference>
<gene>
    <name evidence="2" type="ORF">CP880_11210</name>
</gene>
<dbReference type="InterPro" id="IPR045002">
    <property type="entry name" value="Ech1-like"/>
</dbReference>
<evidence type="ECO:0000313" key="2">
    <source>
        <dbReference type="EMBL" id="REB68124.1"/>
    </source>
</evidence>
<reference evidence="2 3" key="1">
    <citation type="submission" date="2017-09" db="EMBL/GenBank/DDBJ databases">
        <authorList>
            <person name="Bumgarner R.E."/>
        </authorList>
    </citation>
    <scope>NUCLEOTIDE SEQUENCE [LARGE SCALE GENOMIC DNA]</scope>
    <source>
        <strain evidence="2 3">T34998</strain>
    </source>
</reference>
<proteinExistence type="inferred from homology"/>
<dbReference type="Proteomes" id="UP000256324">
    <property type="component" value="Unassembled WGS sequence"/>
</dbReference>
<evidence type="ECO:0008006" key="4">
    <source>
        <dbReference type="Google" id="ProtNLM"/>
    </source>
</evidence>
<dbReference type="EMBL" id="PCZS01000005">
    <property type="protein sequence ID" value="REB68124.1"/>
    <property type="molecule type" value="Genomic_DNA"/>
</dbReference>
<keyword evidence="3" id="KW-1185">Reference proteome</keyword>
<dbReference type="PANTHER" id="PTHR43149:SF1">
    <property type="entry name" value="DELTA(3,5)-DELTA(2,4)-DIENOYL-COA ISOMERASE, MITOCHONDRIAL"/>
    <property type="match status" value="1"/>
</dbReference>
<comment type="similarity">
    <text evidence="1">Belongs to the enoyl-CoA hydratase/isomerase family.</text>
</comment>
<dbReference type="InterPro" id="IPR029045">
    <property type="entry name" value="ClpP/crotonase-like_dom_sf"/>
</dbReference>
<dbReference type="PANTHER" id="PTHR43149">
    <property type="entry name" value="ENOYL-COA HYDRATASE"/>
    <property type="match status" value="1"/>
</dbReference>
<comment type="caution">
    <text evidence="2">The sequence shown here is derived from an EMBL/GenBank/DDBJ whole genome shotgun (WGS) entry which is preliminary data.</text>
</comment>
<evidence type="ECO:0000256" key="1">
    <source>
        <dbReference type="ARBA" id="ARBA00005254"/>
    </source>
</evidence>
<name>A0ABX9I8G3_9ACTN</name>
<dbReference type="RefSeq" id="WP_115939590.1">
    <property type="nucleotide sequence ID" value="NZ_PCZS01000005.1"/>
</dbReference>
<dbReference type="InterPro" id="IPR001753">
    <property type="entry name" value="Enoyl-CoA_hydra/iso"/>
</dbReference>
<organism evidence="2 3">
    <name type="scientific">Cutibacterium namnetense</name>
    <dbReference type="NCBI Taxonomy" id="1574624"/>
    <lineage>
        <taxon>Bacteria</taxon>
        <taxon>Bacillati</taxon>
        <taxon>Actinomycetota</taxon>
        <taxon>Actinomycetes</taxon>
        <taxon>Propionibacteriales</taxon>
        <taxon>Propionibacteriaceae</taxon>
        <taxon>Cutibacterium</taxon>
    </lineage>
</organism>
<dbReference type="Gene3D" id="3.90.226.10">
    <property type="entry name" value="2-enoyl-CoA Hydratase, Chain A, domain 1"/>
    <property type="match status" value="1"/>
</dbReference>
<protein>
    <recommendedName>
        <fullName evidence="4">Enoyl-CoA hydratase/isomerase family protein</fullName>
    </recommendedName>
</protein>
<sequence>MYDYTREYDHVLTYEVDGHVATITLDCPQNWNRISEQYVDELTAALEKASWDTEVRAVILTGVGPVTFGAGALSVIKSKLAHDLVSARQVMTEIGAMVKLLYSMPKPVIGVAEGACMGGGANLLLSTDVVIVGAKATFQEVFVDFALSPDTGGLWALQRLVGPMQAKVLAMTGEVVDAARAEELGMVYQVTEEGGALEAARALAEVIASKSPVGVNHVKQLSNRLHDLTLDTYFQVEADYLSMGALSQDFKEVVTAAAQKRQPVFVGY</sequence>
<evidence type="ECO:0000313" key="3">
    <source>
        <dbReference type="Proteomes" id="UP000256324"/>
    </source>
</evidence>
<accession>A0ABX9I8G3</accession>
<dbReference type="SUPFAM" id="SSF52096">
    <property type="entry name" value="ClpP/crotonase"/>
    <property type="match status" value="1"/>
</dbReference>
<dbReference type="CDD" id="cd06558">
    <property type="entry name" value="crotonase-like"/>
    <property type="match status" value="1"/>
</dbReference>